<feature type="compositionally biased region" description="Basic and acidic residues" evidence="1">
    <location>
        <begin position="366"/>
        <end position="380"/>
    </location>
</feature>
<gene>
    <name evidence="2" type="ORF">GWI33_016831</name>
</gene>
<evidence type="ECO:0000256" key="1">
    <source>
        <dbReference type="SAM" id="MobiDB-lite"/>
    </source>
</evidence>
<evidence type="ECO:0000313" key="3">
    <source>
        <dbReference type="Proteomes" id="UP000625711"/>
    </source>
</evidence>
<feature type="compositionally biased region" description="Acidic residues" evidence="1">
    <location>
        <begin position="385"/>
        <end position="429"/>
    </location>
</feature>
<name>A0A834M307_RHYFE</name>
<feature type="compositionally biased region" description="Polar residues" evidence="1">
    <location>
        <begin position="37"/>
        <end position="51"/>
    </location>
</feature>
<feature type="compositionally biased region" description="Basic and acidic residues" evidence="1">
    <location>
        <begin position="165"/>
        <end position="178"/>
    </location>
</feature>
<dbReference type="EMBL" id="JAACXV010014123">
    <property type="protein sequence ID" value="KAF7270221.1"/>
    <property type="molecule type" value="Genomic_DNA"/>
</dbReference>
<accession>A0A834M307</accession>
<feature type="region of interest" description="Disordered" evidence="1">
    <location>
        <begin position="356"/>
        <end position="445"/>
    </location>
</feature>
<feature type="compositionally biased region" description="Basic residues" evidence="1">
    <location>
        <begin position="61"/>
        <end position="70"/>
    </location>
</feature>
<dbReference type="AlphaFoldDB" id="A0A834M307"/>
<feature type="region of interest" description="Disordered" evidence="1">
    <location>
        <begin position="141"/>
        <end position="203"/>
    </location>
</feature>
<evidence type="ECO:0000313" key="2">
    <source>
        <dbReference type="EMBL" id="KAF7270221.1"/>
    </source>
</evidence>
<organism evidence="2 3">
    <name type="scientific">Rhynchophorus ferrugineus</name>
    <name type="common">Red palm weevil</name>
    <name type="synonym">Curculio ferrugineus</name>
    <dbReference type="NCBI Taxonomy" id="354439"/>
    <lineage>
        <taxon>Eukaryota</taxon>
        <taxon>Metazoa</taxon>
        <taxon>Ecdysozoa</taxon>
        <taxon>Arthropoda</taxon>
        <taxon>Hexapoda</taxon>
        <taxon>Insecta</taxon>
        <taxon>Pterygota</taxon>
        <taxon>Neoptera</taxon>
        <taxon>Endopterygota</taxon>
        <taxon>Coleoptera</taxon>
        <taxon>Polyphaga</taxon>
        <taxon>Cucujiformia</taxon>
        <taxon>Curculionidae</taxon>
        <taxon>Dryophthorinae</taxon>
        <taxon>Rhynchophorus</taxon>
    </lineage>
</organism>
<proteinExistence type="predicted"/>
<protein>
    <submittedName>
        <fullName evidence="2">Uncharacterized protein</fullName>
    </submittedName>
</protein>
<sequence>MLTSLMNFTGQRHQARRAARPYPTGRRGRSAERDSSSEGTRTVTASVASTHISRRQEQHIRPTRGRRHGGQRGQRSGPYRLRRVDPSEDVHCRTCEEKELRQLEINRRFAIEQSIRREQSIQREEQLREFRQLQVNLRERGRRLAIQPSTSTTAKSNKPSASQSKPEETSRPVKEEGPYKILKKVQPKPVETKKPEPVPSTSGAIKKTNITILKRKGKKSYLQRPKLNLNTINPENVHQLSNLDILNVLRSYFTEEQWSNATPEHRIHLKNLFFTYIQNEQYRKRYTLGEFLREHVPEDTPAVEADVHRALGDTDIAKRTDIIPLTREESRQGFINLHHMRALARSRRDRIMILPSIPETEEEYESSEKSETDTVKESASKSESSTDDNEEEEENGEEEEDNDEVDEDDDDEVDEDDENEGNGDDDDDTDHGNADNALQKPTSVTHIVKKKISSLFPKK</sequence>
<feature type="compositionally biased region" description="Polar residues" evidence="1">
    <location>
        <begin position="1"/>
        <end position="12"/>
    </location>
</feature>
<keyword evidence="3" id="KW-1185">Reference proteome</keyword>
<feature type="compositionally biased region" description="Polar residues" evidence="1">
    <location>
        <begin position="147"/>
        <end position="164"/>
    </location>
</feature>
<dbReference type="Proteomes" id="UP000625711">
    <property type="component" value="Unassembled WGS sequence"/>
</dbReference>
<feature type="region of interest" description="Disordered" evidence="1">
    <location>
        <begin position="1"/>
        <end position="86"/>
    </location>
</feature>
<reference evidence="2" key="1">
    <citation type="submission" date="2020-08" db="EMBL/GenBank/DDBJ databases">
        <title>Genome sequencing and assembly of the red palm weevil Rhynchophorus ferrugineus.</title>
        <authorList>
            <person name="Dias G.B."/>
            <person name="Bergman C.M."/>
            <person name="Manee M."/>
        </authorList>
    </citation>
    <scope>NUCLEOTIDE SEQUENCE</scope>
    <source>
        <strain evidence="2">AA-2017</strain>
        <tissue evidence="2">Whole larva</tissue>
    </source>
</reference>
<comment type="caution">
    <text evidence="2">The sequence shown here is derived from an EMBL/GenBank/DDBJ whole genome shotgun (WGS) entry which is preliminary data.</text>
</comment>